<dbReference type="PANTHER" id="PTHR21310">
    <property type="entry name" value="AMINOGLYCOSIDE PHOSPHOTRANSFERASE-RELATED-RELATED"/>
    <property type="match status" value="1"/>
</dbReference>
<feature type="region of interest" description="Disordered" evidence="1">
    <location>
        <begin position="1"/>
        <end position="95"/>
    </location>
</feature>
<evidence type="ECO:0000313" key="2">
    <source>
        <dbReference type="EMBL" id="QDS71163.1"/>
    </source>
</evidence>
<accession>A0A517L6A2</accession>
<name>A0A517L6A2_9PEZI</name>
<proteinExistence type="predicted"/>
<feature type="compositionally biased region" description="Polar residues" evidence="1">
    <location>
        <begin position="77"/>
        <end position="88"/>
    </location>
</feature>
<evidence type="ECO:0000256" key="1">
    <source>
        <dbReference type="SAM" id="MobiDB-lite"/>
    </source>
</evidence>
<dbReference type="AlphaFoldDB" id="A0A517L6A2"/>
<dbReference type="EMBL" id="CP042189">
    <property type="protein sequence ID" value="QDS71163.1"/>
    <property type="molecule type" value="Genomic_DNA"/>
</dbReference>
<dbReference type="InterPro" id="IPR051678">
    <property type="entry name" value="AGP_Transferase"/>
</dbReference>
<feature type="compositionally biased region" description="Polar residues" evidence="1">
    <location>
        <begin position="44"/>
        <end position="65"/>
    </location>
</feature>
<dbReference type="SUPFAM" id="SSF56112">
    <property type="entry name" value="Protein kinase-like (PK-like)"/>
    <property type="match status" value="1"/>
</dbReference>
<dbReference type="InterPro" id="IPR011009">
    <property type="entry name" value="Kinase-like_dom_sf"/>
</dbReference>
<keyword evidence="3" id="KW-1185">Reference proteome</keyword>
<evidence type="ECO:0000313" key="3">
    <source>
        <dbReference type="Proteomes" id="UP000316270"/>
    </source>
</evidence>
<reference evidence="2 3" key="1">
    <citation type="submission" date="2019-07" db="EMBL/GenBank/DDBJ databases">
        <title>Finished genome of Venturia effusa.</title>
        <authorList>
            <person name="Young C.A."/>
            <person name="Cox M.P."/>
            <person name="Ganley A.R.D."/>
            <person name="David W.J."/>
        </authorList>
    </citation>
    <scope>NUCLEOTIDE SEQUENCE [LARGE SCALE GENOMIC DNA]</scope>
    <source>
        <strain evidence="3">albino</strain>
    </source>
</reference>
<protein>
    <submittedName>
        <fullName evidence="2">Uncharacterized protein</fullName>
    </submittedName>
</protein>
<gene>
    <name evidence="2" type="ORF">FKW77_010067</name>
</gene>
<dbReference type="OrthoDB" id="10003767at2759"/>
<dbReference type="Proteomes" id="UP000316270">
    <property type="component" value="Chromosome 5"/>
</dbReference>
<organism evidence="2 3">
    <name type="scientific">Venturia effusa</name>
    <dbReference type="NCBI Taxonomy" id="50376"/>
    <lineage>
        <taxon>Eukaryota</taxon>
        <taxon>Fungi</taxon>
        <taxon>Dikarya</taxon>
        <taxon>Ascomycota</taxon>
        <taxon>Pezizomycotina</taxon>
        <taxon>Dothideomycetes</taxon>
        <taxon>Pleosporomycetidae</taxon>
        <taxon>Venturiales</taxon>
        <taxon>Venturiaceae</taxon>
        <taxon>Venturia</taxon>
    </lineage>
</organism>
<dbReference type="PANTHER" id="PTHR21310:SF51">
    <property type="entry name" value="AMINOGLYCOSIDE PHOSPHOTRANSFERASE DOMAIN-CONTAINING PROTEIN"/>
    <property type="match status" value="1"/>
</dbReference>
<sequence length="811" mass="91551">MFNLRKRFTKFSSPASSHPVASRKKNTQQKSSLLKRLTFRKPHQQQGTASEDTQLNDSASTTTVQPAHDAVALPNEPRNNSSSISQPSAHRLSSPFTIRRVSVSPDGSVEGSITHQANSLESGSVDKDSAVWQPIFSLPGSRIEALAMRYAPSNSIRSARIIHDTRGRNDRVAVIQYEPSGDKCIIRMPVRGWVCQWTEDDKVTFERIVETMIYLKAKTNIPIPSIRHYGVDISGILGAPYMITECIEGKHPLDLWWREESDNEVEGSLGGFYKKVSPQHEETRQRILKSIAFNMAELRSFAFDQLGTFAPNKKGTPPTIEPIAQIPGTPEYVQTVHDNRKHRQSHTFDSSREWLESNLARFCDMIPQSVGEQHIEHVEQHADLVHGIQKLYKLIIPELPVTNPDVQERFVIGLPDFGSQNILVDGEGNVTGIVDWEVVETRPQYLGWTTLPNWLFRDLTDPNRYSHSGFCMTPFEHMRYQEDYVNYLREACGSDSDGWKYSTKNYMYTMIVESIASLDRLRMTDTLMMVLSAFMPAHIQFKAFIKEVGKSDQLDERLEGYLKDQFTKLLRHEEQNVVQGDRLISGRSRSEQMPFNTNIFDQPLESTSMDNPAQMITSKRQQEQSQLRPQACRRAFGEQNMNSSIPGTSEAIPTNKDYTTEPISDLPPFQDLQKPLHSATNARQLPVVSTAPNLSPPIPETRTETTKEQSIINNHPSASSQFQSQPMIQDFSSTLVQAQCQRQIPGEWPLGENINMLHKVETVPSAEVPLASVENIGTRRTSLEIKRMASAWPVDGSGDLLCEPEEGCVAI</sequence>
<dbReference type="Gene3D" id="3.90.1200.10">
    <property type="match status" value="1"/>
</dbReference>